<sequence>MIGSRITLVKRTRGIHAYLPFQASCYSTQRLTVSDVLKQTQKIRVRKSELQELKDGLFQDEVPPIKKRYPHVKDVESIFARSAGATEKRPRRTKEARPQRSTGTNHLSHLKKRLSKGQKGPSYIKMLAKSLFPENIEFKQANALEVDQIPKLAHNLDRVLFSPGVQFLQDPRTRIFNYDPHLNDIIHIDDFNFDMVQGFVSVSKDAVLLNEATKHGKQFYSSTLSMTLTLHQLYLFLNNYNEDNKGRFDFPGFSRNCTSLPLTVIIEPKGVNPNNGETIYSVSSDKSNDVEILLGAMGHCLEVFLTHSPEELNKFVVGENVIEKENVDEIKHDANDINELNEIHEPANVYNYLTCGDFLMRSQLDCYDSRLPGNGTFDLKTRAVCAIRHDRESDASLSTYQIWKMKGKYESFEREFNDLIRTGALLKYGFQARIGQMDGIFIAYHNVRSFFGFQYVPLLDIDQVFYGDHQTQKKLEESADVFPELEDNLPTEIAETQFKVSLSIWQDLLKSAIEDFRGTKYEGSPFRLVVKNKQEFTTHPRHPNVKLPKSLLHVYAVPLVTENVKKLQQFSEKYETSFRANISNEERHQNLQNYKRELDAFNSKLAKETTILHYTVSVDVSIDGKSRSGPGRHPYPSSIKSKSIYNYQIWKVGKEDKDGLKGKDKKRDTPIGNDKKVKNDYNGPSGDSPHEDRSESSSGRPSVGDQETSKHQYLQLMKSMSSTLTMSIPVQRRRASGGPSIVDQMRRYSAVGERRKAEWRKLPARQFHNL</sequence>
<protein>
    <submittedName>
        <fullName evidence="3">CIC11C00000001185</fullName>
    </submittedName>
</protein>
<dbReference type="PANTHER" id="PTHR31014">
    <property type="entry name" value="MITOCHONDRIAL TRANSLATION SYSTEM COMPONENT PET127-RELATED"/>
    <property type="match status" value="1"/>
</dbReference>
<evidence type="ECO:0000256" key="1">
    <source>
        <dbReference type="SAM" id="Coils"/>
    </source>
</evidence>
<evidence type="ECO:0000313" key="4">
    <source>
        <dbReference type="Proteomes" id="UP000182259"/>
    </source>
</evidence>
<dbReference type="Proteomes" id="UP000182259">
    <property type="component" value="Chromosome IV"/>
</dbReference>
<feature type="region of interest" description="Disordered" evidence="2">
    <location>
        <begin position="657"/>
        <end position="710"/>
    </location>
</feature>
<feature type="region of interest" description="Disordered" evidence="2">
    <location>
        <begin position="80"/>
        <end position="118"/>
    </location>
</feature>
<dbReference type="Pfam" id="PF08634">
    <property type="entry name" value="Pet127"/>
    <property type="match status" value="1"/>
</dbReference>
<gene>
    <name evidence="3" type="ORF">SAMEA4029009_CIC11G00000001185</name>
</gene>
<dbReference type="EMBL" id="LT635767">
    <property type="protein sequence ID" value="SGZ56219.1"/>
    <property type="molecule type" value="Genomic_DNA"/>
</dbReference>
<dbReference type="InterPro" id="IPR013943">
    <property type="entry name" value="Pet127"/>
</dbReference>
<keyword evidence="1" id="KW-0175">Coiled coil</keyword>
<accession>A0A1L0BY83</accession>
<name>A0A1L0BY83_9ASCO</name>
<evidence type="ECO:0000313" key="3">
    <source>
        <dbReference type="EMBL" id="SGZ56219.1"/>
    </source>
</evidence>
<dbReference type="PANTHER" id="PTHR31014:SF0">
    <property type="entry name" value="MITOCHONDRIAL TRANSLATION SYSTEM COMPONENT PET127-RELATED"/>
    <property type="match status" value="1"/>
</dbReference>
<organism evidence="3 4">
    <name type="scientific">Sungouiella intermedia</name>
    <dbReference type="NCBI Taxonomy" id="45354"/>
    <lineage>
        <taxon>Eukaryota</taxon>
        <taxon>Fungi</taxon>
        <taxon>Dikarya</taxon>
        <taxon>Ascomycota</taxon>
        <taxon>Saccharomycotina</taxon>
        <taxon>Pichiomycetes</taxon>
        <taxon>Metschnikowiaceae</taxon>
        <taxon>Sungouiella</taxon>
    </lineage>
</organism>
<reference evidence="3 4" key="1">
    <citation type="submission" date="2016-10" db="EMBL/GenBank/DDBJ databases">
        <authorList>
            <person name="de Groot N.N."/>
        </authorList>
    </citation>
    <scope>NUCLEOTIDE SEQUENCE [LARGE SCALE GENOMIC DNA]</scope>
    <source>
        <strain evidence="3 4">PYCC 4715</strain>
    </source>
</reference>
<dbReference type="GO" id="GO:0005740">
    <property type="term" value="C:mitochondrial envelope"/>
    <property type="evidence" value="ECO:0007669"/>
    <property type="project" value="TreeGrafter"/>
</dbReference>
<dbReference type="AlphaFoldDB" id="A0A1L0BY83"/>
<evidence type="ECO:0000256" key="2">
    <source>
        <dbReference type="SAM" id="MobiDB-lite"/>
    </source>
</evidence>
<feature type="coiled-coil region" evidence="1">
    <location>
        <begin position="584"/>
        <end position="611"/>
    </location>
</feature>
<feature type="compositionally biased region" description="Basic and acidic residues" evidence="2">
    <location>
        <begin position="657"/>
        <end position="679"/>
    </location>
</feature>
<dbReference type="GO" id="GO:0000964">
    <property type="term" value="P:mitochondrial RNA 5'-end processing"/>
    <property type="evidence" value="ECO:0007669"/>
    <property type="project" value="TreeGrafter"/>
</dbReference>
<proteinExistence type="predicted"/>